<keyword evidence="4 6" id="KW-0238">DNA-binding</keyword>
<dbReference type="InterPro" id="IPR007627">
    <property type="entry name" value="RNA_pol_sigma70_r2"/>
</dbReference>
<keyword evidence="3 6" id="KW-0731">Sigma factor</keyword>
<evidence type="ECO:0000313" key="9">
    <source>
        <dbReference type="EMBL" id="QDS91381.1"/>
    </source>
</evidence>
<dbReference type="KEGG" id="rml:FF011L_01100"/>
<dbReference type="CDD" id="cd06171">
    <property type="entry name" value="Sigma70_r4"/>
    <property type="match status" value="1"/>
</dbReference>
<keyword evidence="10" id="KW-1185">Reference proteome</keyword>
<dbReference type="RefSeq" id="WP_145349458.1">
    <property type="nucleotide sequence ID" value="NZ_CP036262.1"/>
</dbReference>
<evidence type="ECO:0000259" key="7">
    <source>
        <dbReference type="Pfam" id="PF04542"/>
    </source>
</evidence>
<dbReference type="InterPro" id="IPR014284">
    <property type="entry name" value="RNA_pol_sigma-70_dom"/>
</dbReference>
<evidence type="ECO:0000256" key="2">
    <source>
        <dbReference type="ARBA" id="ARBA00023015"/>
    </source>
</evidence>
<dbReference type="PANTHER" id="PTHR43133:SF51">
    <property type="entry name" value="RNA POLYMERASE SIGMA FACTOR"/>
    <property type="match status" value="1"/>
</dbReference>
<protein>
    <recommendedName>
        <fullName evidence="6">RNA polymerase sigma factor</fullName>
    </recommendedName>
</protein>
<dbReference type="NCBIfam" id="TIGR02937">
    <property type="entry name" value="sigma70-ECF"/>
    <property type="match status" value="1"/>
</dbReference>
<dbReference type="InterPro" id="IPR013324">
    <property type="entry name" value="RNA_pol_sigma_r3/r4-like"/>
</dbReference>
<evidence type="ECO:0000313" key="10">
    <source>
        <dbReference type="Proteomes" id="UP000320672"/>
    </source>
</evidence>
<dbReference type="Pfam" id="PF04542">
    <property type="entry name" value="Sigma70_r2"/>
    <property type="match status" value="1"/>
</dbReference>
<dbReference type="PROSITE" id="PS01063">
    <property type="entry name" value="SIGMA70_ECF"/>
    <property type="match status" value="1"/>
</dbReference>
<feature type="domain" description="RNA polymerase sigma-70 region 2" evidence="7">
    <location>
        <begin position="22"/>
        <end position="88"/>
    </location>
</feature>
<reference evidence="9 10" key="1">
    <citation type="submission" date="2019-02" db="EMBL/GenBank/DDBJ databases">
        <title>Deep-cultivation of Planctomycetes and their phenomic and genomic characterization uncovers novel biology.</title>
        <authorList>
            <person name="Wiegand S."/>
            <person name="Jogler M."/>
            <person name="Boedeker C."/>
            <person name="Pinto D."/>
            <person name="Vollmers J."/>
            <person name="Rivas-Marin E."/>
            <person name="Kohn T."/>
            <person name="Peeters S.H."/>
            <person name="Heuer A."/>
            <person name="Rast P."/>
            <person name="Oberbeckmann S."/>
            <person name="Bunk B."/>
            <person name="Jeske O."/>
            <person name="Meyerdierks A."/>
            <person name="Storesund J.E."/>
            <person name="Kallscheuer N."/>
            <person name="Luecker S."/>
            <person name="Lage O.M."/>
            <person name="Pohl T."/>
            <person name="Merkel B.J."/>
            <person name="Hornburger P."/>
            <person name="Mueller R.-W."/>
            <person name="Bruemmer F."/>
            <person name="Labrenz M."/>
            <person name="Spormann A.M."/>
            <person name="Op den Camp H."/>
            <person name="Overmann J."/>
            <person name="Amann R."/>
            <person name="Jetten M.S.M."/>
            <person name="Mascher T."/>
            <person name="Medema M.H."/>
            <person name="Devos D.P."/>
            <person name="Kaster A.-K."/>
            <person name="Ovreas L."/>
            <person name="Rohde M."/>
            <person name="Galperin M.Y."/>
            <person name="Jogler C."/>
        </authorList>
    </citation>
    <scope>NUCLEOTIDE SEQUENCE [LARGE SCALE GENOMIC DNA]</scope>
    <source>
        <strain evidence="9 10">FF011L</strain>
    </source>
</reference>
<evidence type="ECO:0000256" key="5">
    <source>
        <dbReference type="ARBA" id="ARBA00023163"/>
    </source>
</evidence>
<dbReference type="GO" id="GO:0003677">
    <property type="term" value="F:DNA binding"/>
    <property type="evidence" value="ECO:0007669"/>
    <property type="project" value="UniProtKB-KW"/>
</dbReference>
<dbReference type="Gene3D" id="1.10.10.10">
    <property type="entry name" value="Winged helix-like DNA-binding domain superfamily/Winged helix DNA-binding domain"/>
    <property type="match status" value="1"/>
</dbReference>
<gene>
    <name evidence="9" type="primary">sigW_1</name>
    <name evidence="9" type="ORF">FF011L_01100</name>
</gene>
<dbReference type="SUPFAM" id="SSF88946">
    <property type="entry name" value="Sigma2 domain of RNA polymerase sigma factors"/>
    <property type="match status" value="1"/>
</dbReference>
<evidence type="ECO:0000256" key="3">
    <source>
        <dbReference type="ARBA" id="ARBA00023082"/>
    </source>
</evidence>
<evidence type="ECO:0000259" key="8">
    <source>
        <dbReference type="Pfam" id="PF08281"/>
    </source>
</evidence>
<proteinExistence type="inferred from homology"/>
<dbReference type="InterPro" id="IPR036388">
    <property type="entry name" value="WH-like_DNA-bd_sf"/>
</dbReference>
<keyword evidence="2 6" id="KW-0805">Transcription regulation</keyword>
<dbReference type="InterPro" id="IPR013249">
    <property type="entry name" value="RNA_pol_sigma70_r4_t2"/>
</dbReference>
<accession>A0A517M983</accession>
<dbReference type="InterPro" id="IPR039425">
    <property type="entry name" value="RNA_pol_sigma-70-like"/>
</dbReference>
<evidence type="ECO:0000256" key="4">
    <source>
        <dbReference type="ARBA" id="ARBA00023125"/>
    </source>
</evidence>
<dbReference type="Gene3D" id="1.10.1740.10">
    <property type="match status" value="1"/>
</dbReference>
<dbReference type="InterPro" id="IPR013325">
    <property type="entry name" value="RNA_pol_sigma_r2"/>
</dbReference>
<dbReference type="PANTHER" id="PTHR43133">
    <property type="entry name" value="RNA POLYMERASE ECF-TYPE SIGMA FACTO"/>
    <property type="match status" value="1"/>
</dbReference>
<dbReference type="InterPro" id="IPR000838">
    <property type="entry name" value="RNA_pol_sigma70_ECF_CS"/>
</dbReference>
<dbReference type="Proteomes" id="UP000320672">
    <property type="component" value="Chromosome"/>
</dbReference>
<dbReference type="OrthoDB" id="9785675at2"/>
<dbReference type="GO" id="GO:0006352">
    <property type="term" value="P:DNA-templated transcription initiation"/>
    <property type="evidence" value="ECO:0007669"/>
    <property type="project" value="InterPro"/>
</dbReference>
<sequence length="183" mass="21282">MSKEAELIEAALQGDKEAFGQLVRTHQDRLFAAMLQVTRSAEEAEDVVQDAFVRAYLKLDTFQRNSRFFTWLYRIAFNSALSRRRRKRVTMSLDQTREVTGNEPIDNVDSPDERMLRGERVLSIQVALDQLSDEHRTILVLREMENHPYEDIAEILEISIGTVRSRLSRARTQLRLTLEGMQQ</sequence>
<feature type="domain" description="RNA polymerase sigma factor 70 region 4 type 2" evidence="8">
    <location>
        <begin position="123"/>
        <end position="174"/>
    </location>
</feature>
<dbReference type="Pfam" id="PF08281">
    <property type="entry name" value="Sigma70_r4_2"/>
    <property type="match status" value="1"/>
</dbReference>
<name>A0A517M983_9BACT</name>
<organism evidence="9 10">
    <name type="scientific">Roseimaritima multifibrata</name>
    <dbReference type="NCBI Taxonomy" id="1930274"/>
    <lineage>
        <taxon>Bacteria</taxon>
        <taxon>Pseudomonadati</taxon>
        <taxon>Planctomycetota</taxon>
        <taxon>Planctomycetia</taxon>
        <taxon>Pirellulales</taxon>
        <taxon>Pirellulaceae</taxon>
        <taxon>Roseimaritima</taxon>
    </lineage>
</organism>
<evidence type="ECO:0000256" key="6">
    <source>
        <dbReference type="RuleBase" id="RU000716"/>
    </source>
</evidence>
<evidence type="ECO:0000256" key="1">
    <source>
        <dbReference type="ARBA" id="ARBA00010641"/>
    </source>
</evidence>
<dbReference type="GO" id="GO:0016987">
    <property type="term" value="F:sigma factor activity"/>
    <property type="evidence" value="ECO:0007669"/>
    <property type="project" value="UniProtKB-KW"/>
</dbReference>
<dbReference type="SUPFAM" id="SSF88659">
    <property type="entry name" value="Sigma3 and sigma4 domains of RNA polymerase sigma factors"/>
    <property type="match status" value="1"/>
</dbReference>
<dbReference type="AlphaFoldDB" id="A0A517M983"/>
<comment type="similarity">
    <text evidence="1 6">Belongs to the sigma-70 factor family. ECF subfamily.</text>
</comment>
<dbReference type="EMBL" id="CP036262">
    <property type="protein sequence ID" value="QDS91381.1"/>
    <property type="molecule type" value="Genomic_DNA"/>
</dbReference>
<keyword evidence="5 6" id="KW-0804">Transcription</keyword>